<dbReference type="Pfam" id="PF13466">
    <property type="entry name" value="STAS_2"/>
    <property type="match status" value="1"/>
</dbReference>
<gene>
    <name evidence="2" type="ORF">Apa02nite_087570</name>
</gene>
<dbReference type="Proteomes" id="UP000624709">
    <property type="component" value="Unassembled WGS sequence"/>
</dbReference>
<dbReference type="PROSITE" id="PS50801">
    <property type="entry name" value="STAS"/>
    <property type="match status" value="1"/>
</dbReference>
<dbReference type="EMBL" id="BOMS01000152">
    <property type="protein sequence ID" value="GIE72649.1"/>
    <property type="molecule type" value="Genomic_DNA"/>
</dbReference>
<keyword evidence="3" id="KW-1185">Reference proteome</keyword>
<dbReference type="InterPro" id="IPR058548">
    <property type="entry name" value="MlaB-like_STAS"/>
</dbReference>
<dbReference type="SUPFAM" id="SSF52091">
    <property type="entry name" value="SpoIIaa-like"/>
    <property type="match status" value="1"/>
</dbReference>
<protein>
    <recommendedName>
        <fullName evidence="1">STAS domain-containing protein</fullName>
    </recommendedName>
</protein>
<dbReference type="InterPro" id="IPR036513">
    <property type="entry name" value="STAS_dom_sf"/>
</dbReference>
<name>A0ABQ4BPR1_9ACTN</name>
<dbReference type="Gene3D" id="3.30.750.24">
    <property type="entry name" value="STAS domain"/>
    <property type="match status" value="1"/>
</dbReference>
<feature type="domain" description="STAS" evidence="1">
    <location>
        <begin position="11"/>
        <end position="73"/>
    </location>
</feature>
<organism evidence="2 3">
    <name type="scientific">Actinoplanes palleronii</name>
    <dbReference type="NCBI Taxonomy" id="113570"/>
    <lineage>
        <taxon>Bacteria</taxon>
        <taxon>Bacillati</taxon>
        <taxon>Actinomycetota</taxon>
        <taxon>Actinomycetes</taxon>
        <taxon>Micromonosporales</taxon>
        <taxon>Micromonosporaceae</taxon>
        <taxon>Actinoplanes</taxon>
    </lineage>
</organism>
<dbReference type="CDD" id="cd07043">
    <property type="entry name" value="STAS_anti-anti-sigma_factors"/>
    <property type="match status" value="1"/>
</dbReference>
<sequence length="122" mass="12929">MSDAGPRLVLVATPAAADAGTVVVTVIGDLDATTMAAFDHQLAAILDSHPHHRHLDLDLSAVGFCDLTGLRLLQTFDPDGAGQRHHPTARITGAGTAVQVLMRLCRIPTLLGYRPPTGPHRR</sequence>
<evidence type="ECO:0000313" key="3">
    <source>
        <dbReference type="Proteomes" id="UP000624709"/>
    </source>
</evidence>
<reference evidence="2 3" key="1">
    <citation type="submission" date="2021-01" db="EMBL/GenBank/DDBJ databases">
        <title>Whole genome shotgun sequence of Actinoplanes palleronii NBRC 14916.</title>
        <authorList>
            <person name="Komaki H."/>
            <person name="Tamura T."/>
        </authorList>
    </citation>
    <scope>NUCLEOTIDE SEQUENCE [LARGE SCALE GENOMIC DNA]</scope>
    <source>
        <strain evidence="2 3">NBRC 14916</strain>
    </source>
</reference>
<dbReference type="InterPro" id="IPR002645">
    <property type="entry name" value="STAS_dom"/>
</dbReference>
<comment type="caution">
    <text evidence="2">The sequence shown here is derived from an EMBL/GenBank/DDBJ whole genome shotgun (WGS) entry which is preliminary data.</text>
</comment>
<dbReference type="RefSeq" id="WP_203830347.1">
    <property type="nucleotide sequence ID" value="NZ_BAAATY010000019.1"/>
</dbReference>
<proteinExistence type="predicted"/>
<evidence type="ECO:0000313" key="2">
    <source>
        <dbReference type="EMBL" id="GIE72649.1"/>
    </source>
</evidence>
<accession>A0ABQ4BPR1</accession>
<evidence type="ECO:0000259" key="1">
    <source>
        <dbReference type="PROSITE" id="PS50801"/>
    </source>
</evidence>